<dbReference type="OrthoDB" id="1628283at2759"/>
<comment type="caution">
    <text evidence="1">The sequence shown here is derived from an EMBL/GenBank/DDBJ whole genome shotgun (WGS) entry which is preliminary data.</text>
</comment>
<accession>A0A2G9GHH7</accession>
<dbReference type="EMBL" id="NKXS01005068">
    <property type="protein sequence ID" value="PIN04645.1"/>
    <property type="molecule type" value="Genomic_DNA"/>
</dbReference>
<sequence length="337" mass="38512">MVRFMLNGKVYGSFEEKAMGVMQMAVEESEEMEVEDAATASVGGDLAEKEQAAVDVKHPMVADDVGLAGEYNNHGPVGVLKCMMNGIIYYPGMDKVIEAEAIREKGLAVQNTKIIEDYFDDFGRPRVKIVYVDIGDLTSSHRQKAEFQASNHIHTIIKDEKEREEREGRPRPRLIFVKQDRDYWPRSEKDPTVMDRRAAKELRASHFCPWIEPDEKLVWVPPTLEEEELVPPQSSDAEVQRAYELEYERRNFLRYLDPALPGTKFIFDNLSKIERDNAIITYMEDPDLWEKWMRILEAAAMKDAIYSDAAAVKDAMCSEDVMYNDHASAITDAICSV</sequence>
<organism evidence="1 2">
    <name type="scientific">Handroanthus impetiginosus</name>
    <dbReference type="NCBI Taxonomy" id="429701"/>
    <lineage>
        <taxon>Eukaryota</taxon>
        <taxon>Viridiplantae</taxon>
        <taxon>Streptophyta</taxon>
        <taxon>Embryophyta</taxon>
        <taxon>Tracheophyta</taxon>
        <taxon>Spermatophyta</taxon>
        <taxon>Magnoliopsida</taxon>
        <taxon>eudicotyledons</taxon>
        <taxon>Gunneridae</taxon>
        <taxon>Pentapetalae</taxon>
        <taxon>asterids</taxon>
        <taxon>lamiids</taxon>
        <taxon>Lamiales</taxon>
        <taxon>Bignoniaceae</taxon>
        <taxon>Crescentiina</taxon>
        <taxon>Tabebuia alliance</taxon>
        <taxon>Handroanthus</taxon>
    </lineage>
</organism>
<reference evidence="2" key="1">
    <citation type="journal article" date="2018" name="Gigascience">
        <title>Genome assembly of the Pink Ipe (Handroanthus impetiginosus, Bignoniaceae), a highly valued, ecologically keystone Neotropical timber forest tree.</title>
        <authorList>
            <person name="Silva-Junior O.B."/>
            <person name="Grattapaglia D."/>
            <person name="Novaes E."/>
            <person name="Collevatti R.G."/>
        </authorList>
    </citation>
    <scope>NUCLEOTIDE SEQUENCE [LARGE SCALE GENOMIC DNA]</scope>
    <source>
        <strain evidence="2">cv. UFG-1</strain>
    </source>
</reference>
<proteinExistence type="predicted"/>
<gene>
    <name evidence="1" type="ORF">CDL12_22820</name>
</gene>
<evidence type="ECO:0000313" key="2">
    <source>
        <dbReference type="Proteomes" id="UP000231279"/>
    </source>
</evidence>
<dbReference type="AlphaFoldDB" id="A0A2G9GHH7"/>
<name>A0A2G9GHH7_9LAMI</name>
<dbReference type="Proteomes" id="UP000231279">
    <property type="component" value="Unassembled WGS sequence"/>
</dbReference>
<protein>
    <submittedName>
        <fullName evidence="1">Uncharacterized protein</fullName>
    </submittedName>
</protein>
<evidence type="ECO:0000313" key="1">
    <source>
        <dbReference type="EMBL" id="PIN04645.1"/>
    </source>
</evidence>
<keyword evidence="2" id="KW-1185">Reference proteome</keyword>